<dbReference type="AlphaFoldDB" id="A0A6N2YW90"/>
<reference evidence="2" key="1">
    <citation type="submission" date="2019-11" db="EMBL/GenBank/DDBJ databases">
        <authorList>
            <person name="Feng L."/>
        </authorList>
    </citation>
    <scope>NUCLEOTIDE SEQUENCE</scope>
    <source>
        <strain evidence="2">ChathewayiLFYP18</strain>
    </source>
</reference>
<organism evidence="2">
    <name type="scientific">Hungatella hathewayi</name>
    <dbReference type="NCBI Taxonomy" id="154046"/>
    <lineage>
        <taxon>Bacteria</taxon>
        <taxon>Bacillati</taxon>
        <taxon>Bacillota</taxon>
        <taxon>Clostridia</taxon>
        <taxon>Lachnospirales</taxon>
        <taxon>Lachnospiraceae</taxon>
        <taxon>Hungatella</taxon>
    </lineage>
</organism>
<protein>
    <recommendedName>
        <fullName evidence="1">DUF6896 domain-containing protein</fullName>
    </recommendedName>
</protein>
<gene>
    <name evidence="2" type="ORF">CHLFYP18_05343</name>
</gene>
<evidence type="ECO:0000313" key="2">
    <source>
        <dbReference type="EMBL" id="VYT69820.1"/>
    </source>
</evidence>
<proteinExistence type="predicted"/>
<dbReference type="InterPro" id="IPR054191">
    <property type="entry name" value="DUF6896"/>
</dbReference>
<accession>A0A6N2YW90</accession>
<dbReference type="Pfam" id="PF21837">
    <property type="entry name" value="DUF6896"/>
    <property type="match status" value="1"/>
</dbReference>
<evidence type="ECO:0000259" key="1">
    <source>
        <dbReference type="Pfam" id="PF21837"/>
    </source>
</evidence>
<feature type="domain" description="DUF6896" evidence="1">
    <location>
        <begin position="15"/>
        <end position="138"/>
    </location>
</feature>
<dbReference type="EMBL" id="CACRUH010000011">
    <property type="protein sequence ID" value="VYT69820.1"/>
    <property type="molecule type" value="Genomic_DNA"/>
</dbReference>
<name>A0A6N2YW90_9FIRM</name>
<sequence length="146" mass="17208">MKFVGDDTVEDKIKFIIDKYIANVNDICRILLEGGNEQKNLKLKTKWDFFEYISKTHIMEFYVNGINYKLHGRGCFAFSSEKFLNWNFGYRSRWCGVDPWILGMALKKNKSPYVEFYDGKLLKEACDLALNEGLMLKTDFIIIQYQ</sequence>